<dbReference type="SUPFAM" id="SSF55347">
    <property type="entry name" value="Glyceraldehyde-3-phosphate dehydrogenase-like, C-terminal domain"/>
    <property type="match status" value="1"/>
</dbReference>
<dbReference type="Gene3D" id="3.40.50.720">
    <property type="entry name" value="NAD(P)-binding Rossmann-like Domain"/>
    <property type="match status" value="1"/>
</dbReference>
<organism evidence="3 4">
    <name type="scientific">Ramlibacter ginsenosidimutans</name>
    <dbReference type="NCBI Taxonomy" id="502333"/>
    <lineage>
        <taxon>Bacteria</taxon>
        <taxon>Pseudomonadati</taxon>
        <taxon>Pseudomonadota</taxon>
        <taxon>Betaproteobacteria</taxon>
        <taxon>Burkholderiales</taxon>
        <taxon>Comamonadaceae</taxon>
        <taxon>Ramlibacter</taxon>
    </lineage>
</organism>
<protein>
    <submittedName>
        <fullName evidence="3">Gfo/Idh/MocA family oxidoreductase</fullName>
    </submittedName>
</protein>
<keyword evidence="4" id="KW-1185">Reference proteome</keyword>
<evidence type="ECO:0000259" key="1">
    <source>
        <dbReference type="Pfam" id="PF01408"/>
    </source>
</evidence>
<dbReference type="Proteomes" id="UP000630528">
    <property type="component" value="Unassembled WGS sequence"/>
</dbReference>
<dbReference type="InterPro" id="IPR051317">
    <property type="entry name" value="Gfo/Idh/MocA_oxidoreduct"/>
</dbReference>
<evidence type="ECO:0000313" key="4">
    <source>
        <dbReference type="Proteomes" id="UP000630528"/>
    </source>
</evidence>
<dbReference type="GO" id="GO:0000166">
    <property type="term" value="F:nucleotide binding"/>
    <property type="evidence" value="ECO:0007669"/>
    <property type="project" value="InterPro"/>
</dbReference>
<reference evidence="3" key="1">
    <citation type="journal article" date="2012" name="J. Microbiol. Biotechnol.">
        <title>Ramlibacter ginsenosidimutans sp. nov., with ginsenoside-converting activity.</title>
        <authorList>
            <person name="Wang L."/>
            <person name="An D.S."/>
            <person name="Kim S.G."/>
            <person name="Jin F.X."/>
            <person name="Kim S.C."/>
            <person name="Lee S.T."/>
            <person name="Im W.T."/>
        </authorList>
    </citation>
    <scope>NUCLEOTIDE SEQUENCE</scope>
    <source>
        <strain evidence="3">KACC 17527</strain>
    </source>
</reference>
<dbReference type="Pfam" id="PF01408">
    <property type="entry name" value="GFO_IDH_MocA"/>
    <property type="match status" value="1"/>
</dbReference>
<dbReference type="Pfam" id="PF22725">
    <property type="entry name" value="GFO_IDH_MocA_C3"/>
    <property type="match status" value="1"/>
</dbReference>
<dbReference type="InterPro" id="IPR055170">
    <property type="entry name" value="GFO_IDH_MocA-like_dom"/>
</dbReference>
<feature type="domain" description="Gfo/Idh/MocA-like oxidoreductase N-terminal" evidence="1">
    <location>
        <begin position="4"/>
        <end position="119"/>
    </location>
</feature>
<accession>A0A934TQI6</accession>
<gene>
    <name evidence="3" type="ORF">JJB11_01855</name>
</gene>
<comment type="caution">
    <text evidence="3">The sequence shown here is derived from an EMBL/GenBank/DDBJ whole genome shotgun (WGS) entry which is preliminary data.</text>
</comment>
<dbReference type="PANTHER" id="PTHR43708:SF8">
    <property type="entry name" value="OXIDOREDUCTASE"/>
    <property type="match status" value="1"/>
</dbReference>
<proteinExistence type="predicted"/>
<feature type="domain" description="GFO/IDH/MocA-like oxidoreductase" evidence="2">
    <location>
        <begin position="129"/>
        <end position="256"/>
    </location>
</feature>
<name>A0A934TQI6_9BURK</name>
<dbReference type="InterPro" id="IPR000683">
    <property type="entry name" value="Gfo/Idh/MocA-like_OxRdtase_N"/>
</dbReference>
<dbReference type="AlphaFoldDB" id="A0A934TQI6"/>
<dbReference type="RefSeq" id="WP_201166200.1">
    <property type="nucleotide sequence ID" value="NZ_JAEPWM010000001.1"/>
</dbReference>
<dbReference type="Gene3D" id="3.30.360.10">
    <property type="entry name" value="Dihydrodipicolinate Reductase, domain 2"/>
    <property type="match status" value="1"/>
</dbReference>
<dbReference type="PANTHER" id="PTHR43708">
    <property type="entry name" value="CONSERVED EXPRESSED OXIDOREDUCTASE (EUROFUNG)"/>
    <property type="match status" value="1"/>
</dbReference>
<sequence>MTERIVMIGAGYWAQFQVEGWRDAGAPLRAIANRHLENAEALARRYGIPKCYGDVAAMLDAERPTLVDVVLPPVAQEQAVRSAIERGIPTICQKPFGVDLAQAEAMTRMAEAAGVPLVVHENFRFSPWFRELRRCINQGFFGRVHGIAFRLRPGDGQGPDAYLDRQPYFQQMPQFLVRETAVHFIDTFRFLMGEVRAVTARLRRLNPAIAGEDSGLLIFEFDDERTGLFDGNRLNEHPAENLRRTMGEMWLEGERGVMRLDGDARLWWKPHQGAERQHAYDDGVGRGVFGGASTALQAHVLAHLREGTPLENAAADYLANLRVQEAIYHSHASGARVALANFDPHNTSTRR</sequence>
<reference evidence="3" key="2">
    <citation type="submission" date="2021-01" db="EMBL/GenBank/DDBJ databases">
        <authorList>
            <person name="Kang M."/>
        </authorList>
    </citation>
    <scope>NUCLEOTIDE SEQUENCE</scope>
    <source>
        <strain evidence="3">KACC 17527</strain>
    </source>
</reference>
<dbReference type="InterPro" id="IPR036291">
    <property type="entry name" value="NAD(P)-bd_dom_sf"/>
</dbReference>
<evidence type="ECO:0000313" key="3">
    <source>
        <dbReference type="EMBL" id="MBK6004822.1"/>
    </source>
</evidence>
<evidence type="ECO:0000259" key="2">
    <source>
        <dbReference type="Pfam" id="PF22725"/>
    </source>
</evidence>
<dbReference type="EMBL" id="JAEPWM010000001">
    <property type="protein sequence ID" value="MBK6004822.1"/>
    <property type="molecule type" value="Genomic_DNA"/>
</dbReference>
<dbReference type="SUPFAM" id="SSF51735">
    <property type="entry name" value="NAD(P)-binding Rossmann-fold domains"/>
    <property type="match status" value="1"/>
</dbReference>